<organism evidence="1 2">
    <name type="scientific">Zasmidium cellare ATCC 36951</name>
    <dbReference type="NCBI Taxonomy" id="1080233"/>
    <lineage>
        <taxon>Eukaryota</taxon>
        <taxon>Fungi</taxon>
        <taxon>Dikarya</taxon>
        <taxon>Ascomycota</taxon>
        <taxon>Pezizomycotina</taxon>
        <taxon>Dothideomycetes</taxon>
        <taxon>Dothideomycetidae</taxon>
        <taxon>Mycosphaerellales</taxon>
        <taxon>Mycosphaerellaceae</taxon>
        <taxon>Zasmidium</taxon>
    </lineage>
</organism>
<dbReference type="EMBL" id="ML993595">
    <property type="protein sequence ID" value="KAF2166970.1"/>
    <property type="molecule type" value="Genomic_DNA"/>
</dbReference>
<dbReference type="AlphaFoldDB" id="A0A6A6CLE3"/>
<dbReference type="Proteomes" id="UP000799537">
    <property type="component" value="Unassembled WGS sequence"/>
</dbReference>
<keyword evidence="2" id="KW-1185">Reference proteome</keyword>
<proteinExistence type="predicted"/>
<name>A0A6A6CLE3_ZASCE</name>
<evidence type="ECO:0000313" key="2">
    <source>
        <dbReference type="Proteomes" id="UP000799537"/>
    </source>
</evidence>
<evidence type="ECO:0000313" key="1">
    <source>
        <dbReference type="EMBL" id="KAF2166970.1"/>
    </source>
</evidence>
<gene>
    <name evidence="1" type="ORF">M409DRAFT_23015</name>
</gene>
<protein>
    <submittedName>
        <fullName evidence="1">Uncharacterized protein</fullName>
    </submittedName>
</protein>
<dbReference type="GeneID" id="54559870"/>
<dbReference type="OrthoDB" id="3433125at2759"/>
<reference evidence="1" key="1">
    <citation type="journal article" date="2020" name="Stud. Mycol.">
        <title>101 Dothideomycetes genomes: a test case for predicting lifestyles and emergence of pathogens.</title>
        <authorList>
            <person name="Haridas S."/>
            <person name="Albert R."/>
            <person name="Binder M."/>
            <person name="Bloem J."/>
            <person name="Labutti K."/>
            <person name="Salamov A."/>
            <person name="Andreopoulos B."/>
            <person name="Baker S."/>
            <person name="Barry K."/>
            <person name="Bills G."/>
            <person name="Bluhm B."/>
            <person name="Cannon C."/>
            <person name="Castanera R."/>
            <person name="Culley D."/>
            <person name="Daum C."/>
            <person name="Ezra D."/>
            <person name="Gonzalez J."/>
            <person name="Henrissat B."/>
            <person name="Kuo A."/>
            <person name="Liang C."/>
            <person name="Lipzen A."/>
            <person name="Lutzoni F."/>
            <person name="Magnuson J."/>
            <person name="Mondo S."/>
            <person name="Nolan M."/>
            <person name="Ohm R."/>
            <person name="Pangilinan J."/>
            <person name="Park H.-J."/>
            <person name="Ramirez L."/>
            <person name="Alfaro M."/>
            <person name="Sun H."/>
            <person name="Tritt A."/>
            <person name="Yoshinaga Y."/>
            <person name="Zwiers L.-H."/>
            <person name="Turgeon B."/>
            <person name="Goodwin S."/>
            <person name="Spatafora J."/>
            <person name="Crous P."/>
            <person name="Grigoriev I."/>
        </authorList>
    </citation>
    <scope>NUCLEOTIDE SEQUENCE</scope>
    <source>
        <strain evidence="1">ATCC 36951</strain>
    </source>
</reference>
<dbReference type="PANTHER" id="PTHR38887:SF1">
    <property type="entry name" value="RAS MODIFICATION PROTEIN ERF4"/>
    <property type="match status" value="1"/>
</dbReference>
<sequence>MPLDKILGHALSFAAEYQQQRRLKRVQSGENSDARGDSLEAALFEDDEQDWELDEAIQDKGDHHPPYEKSLQTATTDQLIRDTFSSRVPETCSTSARPANSLRHPIVIPQRRPGNKKRGFVRAYAPVLDDCGISQETFLRFLKNFHQSSQASPWFGVIQVSAAIAGFAPSAVAVAVCMAIQAGAKAGAEIQHRHRTNDFLEKMNEEFFKPAGLFAMIMTYKPDSSISSLSQNSSLVSMSTRYMNLKANDAMTELEDNSGNLGNLTRKLKISSGTTRGEVELPEFAPLIFPDVDAAVQRGEEETFKNNVKGFRKFFAAYMDRQAHMNFARENPDSGLNVPESYRQLSSDSFLGRAGQAVRSSQGKDAFIRSVMGTTSSESRTEMSIGEPLKERLLGQKGDSNSGKPGCLGIKRMLKEDILYLTIVSLPNENEMASARRELNM</sequence>
<dbReference type="InterPro" id="IPR053221">
    <property type="entry name" value="Burnettramic_acid_biosynth"/>
</dbReference>
<dbReference type="RefSeq" id="XP_033667859.1">
    <property type="nucleotide sequence ID" value="XM_033806598.1"/>
</dbReference>
<accession>A0A6A6CLE3</accession>
<dbReference type="PANTHER" id="PTHR38887">
    <property type="entry name" value="CHROMOSOME 21, WHOLE GENOME SHOTGUN SEQUENCE"/>
    <property type="match status" value="1"/>
</dbReference>